<dbReference type="EMBL" id="SSTI01000004">
    <property type="protein sequence ID" value="THG40453.1"/>
    <property type="molecule type" value="Genomic_DNA"/>
</dbReference>
<dbReference type="RefSeq" id="WP_136451149.1">
    <property type="nucleotide sequence ID" value="NZ_SSTI01000004.1"/>
</dbReference>
<protein>
    <recommendedName>
        <fullName evidence="3">Replication protein-C C-terminal domain-containing protein</fullName>
    </recommendedName>
</protein>
<gene>
    <name evidence="1" type="ORF">E5988_06375</name>
</gene>
<organism evidence="1 2">
    <name type="scientific">Sphingomonas olei</name>
    <dbReference type="NCBI Taxonomy" id="1886787"/>
    <lineage>
        <taxon>Bacteria</taxon>
        <taxon>Pseudomonadati</taxon>
        <taxon>Pseudomonadota</taxon>
        <taxon>Alphaproteobacteria</taxon>
        <taxon>Sphingomonadales</taxon>
        <taxon>Sphingomonadaceae</taxon>
        <taxon>Sphingomonas</taxon>
    </lineage>
</organism>
<reference evidence="1 2" key="1">
    <citation type="submission" date="2019-04" db="EMBL/GenBank/DDBJ databases">
        <title>Microbes associate with the intestines of laboratory mice.</title>
        <authorList>
            <person name="Navarre W."/>
            <person name="Wong E."/>
            <person name="Huang K.C."/>
            <person name="Tropini C."/>
            <person name="Ng K."/>
            <person name="Yu B."/>
        </authorList>
    </citation>
    <scope>NUCLEOTIDE SEQUENCE [LARGE SCALE GENOMIC DNA]</scope>
    <source>
        <strain evidence="1 2">NM83_B4-11</strain>
    </source>
</reference>
<proteinExistence type="predicted"/>
<evidence type="ECO:0000313" key="1">
    <source>
        <dbReference type="EMBL" id="THG40453.1"/>
    </source>
</evidence>
<comment type="caution">
    <text evidence="1">The sequence shown here is derived from an EMBL/GenBank/DDBJ whole genome shotgun (WGS) entry which is preliminary data.</text>
</comment>
<accession>A0ABY2QJ10</accession>
<sequence>MDENDAAAQPWEHNRFSTPTLRYATTDSLVEVGRDLQREARVKYPRPVVRDLRDKQAALRAELADYASRPPGTVPVGAPATALIELERVETALAEYEAAPTRTDVDVLEALLRMLKRTGEWIASWDEIAAEAGCERKAVGRALDKWEPLGFLARIRRSRVQPDGDGAFSAQRKQIANAFKLTIGSLFGRLKHAFLQRRERRLKRMTKARLQTHISHDEAPLMPGVAELREAVASLGASVARVSPLVGQSDAGKV</sequence>
<dbReference type="InterPro" id="IPR036390">
    <property type="entry name" value="WH_DNA-bd_sf"/>
</dbReference>
<evidence type="ECO:0000313" key="2">
    <source>
        <dbReference type="Proteomes" id="UP000308038"/>
    </source>
</evidence>
<keyword evidence="2" id="KW-1185">Reference proteome</keyword>
<evidence type="ECO:0008006" key="3">
    <source>
        <dbReference type="Google" id="ProtNLM"/>
    </source>
</evidence>
<name>A0ABY2QJ10_9SPHN</name>
<dbReference type="SUPFAM" id="SSF46785">
    <property type="entry name" value="Winged helix' DNA-binding domain"/>
    <property type="match status" value="1"/>
</dbReference>
<dbReference type="Proteomes" id="UP000308038">
    <property type="component" value="Unassembled WGS sequence"/>
</dbReference>